<accession>A0A1I7HN21</accession>
<dbReference type="SUPFAM" id="SSF53756">
    <property type="entry name" value="UDP-Glycosyltransferase/glycogen phosphorylase"/>
    <property type="match status" value="1"/>
</dbReference>
<dbReference type="GO" id="GO:0016757">
    <property type="term" value="F:glycosyltransferase activity"/>
    <property type="evidence" value="ECO:0007669"/>
    <property type="project" value="InterPro"/>
</dbReference>
<dbReference type="InterPro" id="IPR001296">
    <property type="entry name" value="Glyco_trans_1"/>
</dbReference>
<feature type="domain" description="Glycosyltransferase subfamily 4-like N-terminal" evidence="2">
    <location>
        <begin position="20"/>
        <end position="182"/>
    </location>
</feature>
<keyword evidence="4" id="KW-1185">Reference proteome</keyword>
<dbReference type="InterPro" id="IPR050194">
    <property type="entry name" value="Glycosyltransferase_grp1"/>
</dbReference>
<name>A0A1I7HN21_9FLAO</name>
<organism evidence="3 4">
    <name type="scientific">Pustulibacterium marinum</name>
    <dbReference type="NCBI Taxonomy" id="1224947"/>
    <lineage>
        <taxon>Bacteria</taxon>
        <taxon>Pseudomonadati</taxon>
        <taxon>Bacteroidota</taxon>
        <taxon>Flavobacteriia</taxon>
        <taxon>Flavobacteriales</taxon>
        <taxon>Flavobacteriaceae</taxon>
        <taxon>Pustulibacterium</taxon>
    </lineage>
</organism>
<gene>
    <name evidence="3" type="ORF">SAMN05216480_11053</name>
</gene>
<dbReference type="PANTHER" id="PTHR45947">
    <property type="entry name" value="SULFOQUINOVOSYL TRANSFERASE SQD2"/>
    <property type="match status" value="1"/>
</dbReference>
<evidence type="ECO:0000259" key="1">
    <source>
        <dbReference type="Pfam" id="PF00534"/>
    </source>
</evidence>
<dbReference type="CDD" id="cd03801">
    <property type="entry name" value="GT4_PimA-like"/>
    <property type="match status" value="1"/>
</dbReference>
<dbReference type="Gene3D" id="3.40.50.2000">
    <property type="entry name" value="Glycogen Phosphorylase B"/>
    <property type="match status" value="2"/>
</dbReference>
<keyword evidence="3" id="KW-0808">Transferase</keyword>
<sequence>MKIGFITPEYPHPKVKHAAGLGTSIKNLAVALEQQGHDVYVFVYAQEKAETFVEDGISFHLIPDLSYKVAKWYQYRKYIQHTVQAIVTKEQIEILEVPDWTGISAFMKFSVPVVMRFHGSDTYFCHIEGRQQKFKNKLFESLAVKSAQAYIAPTQYAGDVSSQLFQIKNKEVRTIHYGLALEQFVNDTPEVYETGLVLYIGTIIRKKGVLELPEIFKRVQQQHPTARLVLVGSDAPDLQTRQASTWELLSSQLTSELKANVSYLGKVPYQKVQELIQKAHVCVFPTYAETLGMVTIESMAMQKPVVNSNIGWAQELMEDGKSGYLVHPSNHTTYADRIINLLNNKELCREIGAEALRFVSTKFDIKKQVAKNIQFYEEQIGTRA</sequence>
<dbReference type="Proteomes" id="UP000199138">
    <property type="component" value="Unassembled WGS sequence"/>
</dbReference>
<dbReference type="RefSeq" id="WP_093025566.1">
    <property type="nucleotide sequence ID" value="NZ_FPBK01000010.1"/>
</dbReference>
<dbReference type="OrthoDB" id="502646at2"/>
<feature type="domain" description="Glycosyl transferase family 1" evidence="1">
    <location>
        <begin position="194"/>
        <end position="355"/>
    </location>
</feature>
<reference evidence="3 4" key="1">
    <citation type="submission" date="2016-10" db="EMBL/GenBank/DDBJ databases">
        <authorList>
            <person name="de Groot N.N."/>
        </authorList>
    </citation>
    <scope>NUCLEOTIDE SEQUENCE [LARGE SCALE GENOMIC DNA]</scope>
    <source>
        <strain evidence="3 4">CGMCC 1.12333</strain>
    </source>
</reference>
<dbReference type="Pfam" id="PF13439">
    <property type="entry name" value="Glyco_transf_4"/>
    <property type="match status" value="1"/>
</dbReference>
<protein>
    <submittedName>
        <fullName evidence="3">Glycosyltransferase involved in cell wall bisynthesis</fullName>
    </submittedName>
</protein>
<proteinExistence type="predicted"/>
<dbReference type="Pfam" id="PF00534">
    <property type="entry name" value="Glycos_transf_1"/>
    <property type="match status" value="1"/>
</dbReference>
<dbReference type="STRING" id="1224947.SAMN05216480_11053"/>
<evidence type="ECO:0000259" key="2">
    <source>
        <dbReference type="Pfam" id="PF13439"/>
    </source>
</evidence>
<dbReference type="PANTHER" id="PTHR45947:SF3">
    <property type="entry name" value="SULFOQUINOVOSYL TRANSFERASE SQD2"/>
    <property type="match status" value="1"/>
</dbReference>
<dbReference type="EMBL" id="FPBK01000010">
    <property type="protein sequence ID" value="SFU62031.1"/>
    <property type="molecule type" value="Genomic_DNA"/>
</dbReference>
<dbReference type="InterPro" id="IPR028098">
    <property type="entry name" value="Glyco_trans_4-like_N"/>
</dbReference>
<evidence type="ECO:0000313" key="4">
    <source>
        <dbReference type="Proteomes" id="UP000199138"/>
    </source>
</evidence>
<evidence type="ECO:0000313" key="3">
    <source>
        <dbReference type="EMBL" id="SFU62031.1"/>
    </source>
</evidence>
<dbReference type="AlphaFoldDB" id="A0A1I7HN21"/>